<dbReference type="GO" id="GO:0008955">
    <property type="term" value="F:peptidoglycan glycosyltransferase activity"/>
    <property type="evidence" value="ECO:0007669"/>
    <property type="project" value="UniProtKB-EC"/>
</dbReference>
<feature type="compositionally biased region" description="Low complexity" evidence="18">
    <location>
        <begin position="807"/>
        <end position="835"/>
    </location>
</feature>
<dbReference type="PANTHER" id="PTHR32282">
    <property type="entry name" value="BINDING PROTEIN TRANSPEPTIDASE, PUTATIVE-RELATED"/>
    <property type="match status" value="1"/>
</dbReference>
<evidence type="ECO:0000256" key="14">
    <source>
        <dbReference type="ARBA" id="ARBA00023268"/>
    </source>
</evidence>
<dbReference type="GO" id="GO:0009002">
    <property type="term" value="F:serine-type D-Ala-D-Ala carboxypeptidase activity"/>
    <property type="evidence" value="ECO:0007669"/>
    <property type="project" value="UniProtKB-EC"/>
</dbReference>
<reference evidence="22 23" key="2">
    <citation type="submission" date="2018-12" db="EMBL/GenBank/DDBJ databases">
        <title>Rhizobacter gummiphilus sp. nov., a rubber-degrading bacterium isolated from the soil of a botanical garden in Japan.</title>
        <authorList>
            <person name="Shunsuke S.S."/>
        </authorList>
    </citation>
    <scope>NUCLEOTIDE SEQUENCE [LARGE SCALE GENOMIC DNA]</scope>
    <source>
        <strain evidence="22 23">S-16</strain>
    </source>
</reference>
<evidence type="ECO:0000256" key="6">
    <source>
        <dbReference type="ARBA" id="ARBA00022645"/>
    </source>
</evidence>
<feature type="region of interest" description="Disordered" evidence="18">
    <location>
        <begin position="775"/>
        <end position="835"/>
    </location>
</feature>
<dbReference type="Pfam" id="PF00905">
    <property type="entry name" value="Transpeptidase"/>
    <property type="match status" value="1"/>
</dbReference>
<evidence type="ECO:0000256" key="9">
    <source>
        <dbReference type="ARBA" id="ARBA00022679"/>
    </source>
</evidence>
<dbReference type="GO" id="GO:0030288">
    <property type="term" value="C:outer membrane-bounded periplasmic space"/>
    <property type="evidence" value="ECO:0007669"/>
    <property type="project" value="TreeGrafter"/>
</dbReference>
<dbReference type="GO" id="GO:0006508">
    <property type="term" value="P:proteolysis"/>
    <property type="evidence" value="ECO:0007669"/>
    <property type="project" value="UniProtKB-KW"/>
</dbReference>
<dbReference type="GO" id="GO:0008360">
    <property type="term" value="P:regulation of cell shape"/>
    <property type="evidence" value="ECO:0007669"/>
    <property type="project" value="UniProtKB-KW"/>
</dbReference>
<dbReference type="InterPro" id="IPR050396">
    <property type="entry name" value="Glycosyltr_51/Transpeptidase"/>
</dbReference>
<evidence type="ECO:0000256" key="19">
    <source>
        <dbReference type="SAM" id="Phobius"/>
    </source>
</evidence>
<dbReference type="SUPFAM" id="SSF56601">
    <property type="entry name" value="beta-lactamase/transpeptidase-like"/>
    <property type="match status" value="1"/>
</dbReference>
<keyword evidence="6" id="KW-0121">Carboxypeptidase</keyword>
<accession>A0A3N7HQV5</accession>
<gene>
    <name evidence="22" type="ORF">DZC73_13610</name>
</gene>
<dbReference type="Pfam" id="PF00912">
    <property type="entry name" value="Transgly"/>
    <property type="match status" value="1"/>
</dbReference>
<evidence type="ECO:0000256" key="3">
    <source>
        <dbReference type="ARBA" id="ARBA00007090"/>
    </source>
</evidence>
<organism evidence="22 23">
    <name type="scientific">Piscinibacter terrae</name>
    <dbReference type="NCBI Taxonomy" id="2496871"/>
    <lineage>
        <taxon>Bacteria</taxon>
        <taxon>Pseudomonadati</taxon>
        <taxon>Pseudomonadota</taxon>
        <taxon>Betaproteobacteria</taxon>
        <taxon>Burkholderiales</taxon>
        <taxon>Sphaerotilaceae</taxon>
        <taxon>Piscinibacter</taxon>
    </lineage>
</organism>
<dbReference type="InterPro" id="IPR036950">
    <property type="entry name" value="PBP_transglycosylase"/>
</dbReference>
<comment type="catalytic activity">
    <reaction evidence="17">
        <text>[GlcNAc-(1-&gt;4)-Mur2Ac(oyl-L-Ala-gamma-D-Glu-L-Lys-D-Ala-D-Ala)](n)-di-trans,octa-cis-undecaprenyl diphosphate + beta-D-GlcNAc-(1-&gt;4)-Mur2Ac(oyl-L-Ala-gamma-D-Glu-L-Lys-D-Ala-D-Ala)-di-trans,octa-cis-undecaprenyl diphosphate = [GlcNAc-(1-&gt;4)-Mur2Ac(oyl-L-Ala-gamma-D-Glu-L-Lys-D-Ala-D-Ala)](n+1)-di-trans,octa-cis-undecaprenyl diphosphate + di-trans,octa-cis-undecaprenyl diphosphate + H(+)</text>
        <dbReference type="Rhea" id="RHEA:23708"/>
        <dbReference type="Rhea" id="RHEA-COMP:9602"/>
        <dbReference type="Rhea" id="RHEA-COMP:9603"/>
        <dbReference type="ChEBI" id="CHEBI:15378"/>
        <dbReference type="ChEBI" id="CHEBI:58405"/>
        <dbReference type="ChEBI" id="CHEBI:60033"/>
        <dbReference type="ChEBI" id="CHEBI:78435"/>
        <dbReference type="EC" id="2.4.99.28"/>
    </reaction>
</comment>
<evidence type="ECO:0000256" key="17">
    <source>
        <dbReference type="ARBA" id="ARBA00049902"/>
    </source>
</evidence>
<dbReference type="Proteomes" id="UP000267464">
    <property type="component" value="Unassembled WGS sequence"/>
</dbReference>
<dbReference type="Gene3D" id="3.40.710.10">
    <property type="entry name" value="DD-peptidase/beta-lactamase superfamily"/>
    <property type="match status" value="1"/>
</dbReference>
<evidence type="ECO:0000259" key="20">
    <source>
        <dbReference type="Pfam" id="PF00905"/>
    </source>
</evidence>
<evidence type="ECO:0000256" key="8">
    <source>
        <dbReference type="ARBA" id="ARBA00022676"/>
    </source>
</evidence>
<keyword evidence="19" id="KW-1133">Transmembrane helix</keyword>
<dbReference type="InterPro" id="IPR023346">
    <property type="entry name" value="Lysozyme-like_dom_sf"/>
</dbReference>
<dbReference type="InterPro" id="IPR001460">
    <property type="entry name" value="PCN-bd_Tpept"/>
</dbReference>
<keyword evidence="23" id="KW-1185">Reference proteome</keyword>
<feature type="domain" description="Penicillin-binding protein transpeptidase" evidence="20">
    <location>
        <begin position="427"/>
        <end position="658"/>
    </location>
</feature>
<dbReference type="InterPro" id="IPR001264">
    <property type="entry name" value="Glyco_trans_51"/>
</dbReference>
<dbReference type="Gene3D" id="1.10.3810.10">
    <property type="entry name" value="Biosynthetic peptidoglycan transglycosylase-like"/>
    <property type="match status" value="1"/>
</dbReference>
<evidence type="ECO:0000256" key="1">
    <source>
        <dbReference type="ARBA" id="ARBA00004236"/>
    </source>
</evidence>
<evidence type="ECO:0000256" key="16">
    <source>
        <dbReference type="ARBA" id="ARBA00034000"/>
    </source>
</evidence>
<evidence type="ECO:0000256" key="15">
    <source>
        <dbReference type="ARBA" id="ARBA00023316"/>
    </source>
</evidence>
<evidence type="ECO:0000256" key="13">
    <source>
        <dbReference type="ARBA" id="ARBA00023136"/>
    </source>
</evidence>
<dbReference type="InterPro" id="IPR012338">
    <property type="entry name" value="Beta-lactam/transpept-like"/>
</dbReference>
<evidence type="ECO:0000256" key="11">
    <source>
        <dbReference type="ARBA" id="ARBA00022960"/>
    </source>
</evidence>
<dbReference type="PANTHER" id="PTHR32282:SF11">
    <property type="entry name" value="PENICILLIN-BINDING PROTEIN 1B"/>
    <property type="match status" value="1"/>
</dbReference>
<dbReference type="AlphaFoldDB" id="A0A3N7HQV5"/>
<keyword evidence="14" id="KW-0511">Multifunctional enzyme</keyword>
<sequence>MNYKRPEWTRWPTRADGPVPWHAYARRLTLWVFLMLGIALLALTAFVLALIPASPGARELRALQDVKPSVLMSADGKVLSIFQRTQQERVPLGRISPNVINALIATEDQRFYAHHGVDVYRTFGAAWRTMGGDTQGGSTITQQLARNLFPDDIGRSRTLTRKVKELITALRIERNFSKQEILENYLNSAPFLYNVVGIEMAARTYYDKPASQLDVLESATLIGMLKGTRYYNPVLHPERARERRNVVLGQMAHHKLLDESRLGALRETPLNVQFNRQPDVLGDAPHFAIQMRKWLIAWADEHDYNLYTDGLVVQTTIDSRLQAAAMQAVDRQAKALQAVADVEWSAAGTRMNATSADAYVKMQPKVDAFGFFWNKRRDLVDLFVRETPQYREALKAQGNDGAALKTVMANAELMSRLKAEKTHLQAGFLAMDPATGEVKAWVGSRDFDDDQYDHVSLAARQPGSTFKPFVYGAALESGISPEHTYLDAPVEIQLNDGTVWRPTDMSTPSGEMMTLRDGLVFSKNVITAQVAQEVGVARVASLARSLGVTQSRLDPVPSLALGTSPVTLMEMVNAYATIAQQGQYHKPVMVKRISSRHGDVLAEFVGETRRAMSADAATDLIDMMRGVVNRGTGTQIKSRFGIVSDIAGKTGTTQNNTDGWFILMHPGLVAGAWVGFNDSRVTMRSDYWGQGGHNAILLVGDFFRTALNGKLVDAKARFPQARQHPPEPGASWPSDHWSIDPNAPEPSEGSSTPAVTSPNDVVMRREGDVIVIGDKAAGFASSRPAASTDPPKTSAELDRALQGMSRSTVGPMSGSGTGSSTPATSDDADASGTPR</sequence>
<protein>
    <submittedName>
        <fullName evidence="22">Penicillin-binding protein</fullName>
    </submittedName>
</protein>
<comment type="pathway">
    <text evidence="2">Cell wall biogenesis; peptidoglycan biosynthesis.</text>
</comment>
<reference evidence="22 23" key="1">
    <citation type="submission" date="2018-08" db="EMBL/GenBank/DDBJ databases">
        <authorList>
            <person name="Khan S.A."/>
            <person name="Jeon C.O."/>
            <person name="Chun B.H."/>
            <person name="Jeong S.E."/>
        </authorList>
    </citation>
    <scope>NUCLEOTIDE SEQUENCE [LARGE SCALE GENOMIC DNA]</scope>
    <source>
        <strain evidence="22 23">S-16</strain>
    </source>
</reference>
<evidence type="ECO:0000256" key="12">
    <source>
        <dbReference type="ARBA" id="ARBA00022984"/>
    </source>
</evidence>
<keyword evidence="7" id="KW-0645">Protease</keyword>
<dbReference type="GO" id="GO:0005886">
    <property type="term" value="C:plasma membrane"/>
    <property type="evidence" value="ECO:0007669"/>
    <property type="project" value="UniProtKB-SubCell"/>
</dbReference>
<proteinExistence type="inferred from homology"/>
<evidence type="ECO:0000256" key="7">
    <source>
        <dbReference type="ARBA" id="ARBA00022670"/>
    </source>
</evidence>
<dbReference type="EMBL" id="QUSW01000003">
    <property type="protein sequence ID" value="RQP24627.1"/>
    <property type="molecule type" value="Genomic_DNA"/>
</dbReference>
<keyword evidence="5" id="KW-1003">Cell membrane</keyword>
<evidence type="ECO:0000256" key="2">
    <source>
        <dbReference type="ARBA" id="ARBA00004752"/>
    </source>
</evidence>
<evidence type="ECO:0000313" key="23">
    <source>
        <dbReference type="Proteomes" id="UP000267464"/>
    </source>
</evidence>
<evidence type="ECO:0000256" key="5">
    <source>
        <dbReference type="ARBA" id="ARBA00022475"/>
    </source>
</evidence>
<dbReference type="GO" id="GO:0071555">
    <property type="term" value="P:cell wall organization"/>
    <property type="evidence" value="ECO:0007669"/>
    <property type="project" value="UniProtKB-KW"/>
</dbReference>
<keyword evidence="19" id="KW-0812">Transmembrane</keyword>
<dbReference type="UniPathway" id="UPA00219"/>
<feature type="region of interest" description="Disordered" evidence="18">
    <location>
        <begin position="719"/>
        <end position="761"/>
    </location>
</feature>
<dbReference type="RefSeq" id="WP_124540859.1">
    <property type="nucleotide sequence ID" value="NZ_QUSW01000003.1"/>
</dbReference>
<evidence type="ECO:0000259" key="21">
    <source>
        <dbReference type="Pfam" id="PF00912"/>
    </source>
</evidence>
<feature type="compositionally biased region" description="Polar residues" evidence="18">
    <location>
        <begin position="748"/>
        <end position="759"/>
    </location>
</feature>
<keyword evidence="11" id="KW-0133">Cell shape</keyword>
<dbReference type="GO" id="GO:0009252">
    <property type="term" value="P:peptidoglycan biosynthetic process"/>
    <property type="evidence" value="ECO:0007669"/>
    <property type="project" value="UniProtKB-UniPathway"/>
</dbReference>
<keyword evidence="9" id="KW-0808">Transferase</keyword>
<dbReference type="SUPFAM" id="SSF53955">
    <property type="entry name" value="Lysozyme-like"/>
    <property type="match status" value="1"/>
</dbReference>
<keyword evidence="10" id="KW-0378">Hydrolase</keyword>
<comment type="similarity">
    <text evidence="3">In the C-terminal section; belongs to the transpeptidase family.</text>
</comment>
<comment type="caution">
    <text evidence="22">The sequence shown here is derived from an EMBL/GenBank/DDBJ whole genome shotgun (WGS) entry which is preliminary data.</text>
</comment>
<keyword evidence="15" id="KW-0961">Cell wall biogenesis/degradation</keyword>
<dbReference type="GO" id="GO:0008658">
    <property type="term" value="F:penicillin binding"/>
    <property type="evidence" value="ECO:0007669"/>
    <property type="project" value="InterPro"/>
</dbReference>
<evidence type="ECO:0000256" key="18">
    <source>
        <dbReference type="SAM" id="MobiDB-lite"/>
    </source>
</evidence>
<keyword evidence="8" id="KW-0328">Glycosyltransferase</keyword>
<feature type="transmembrane region" description="Helical" evidence="19">
    <location>
        <begin position="28"/>
        <end position="51"/>
    </location>
</feature>
<keyword evidence="13 19" id="KW-0472">Membrane</keyword>
<evidence type="ECO:0000313" key="22">
    <source>
        <dbReference type="EMBL" id="RQP24627.1"/>
    </source>
</evidence>
<comment type="similarity">
    <text evidence="4">In the N-terminal section; belongs to the glycosyltransferase 51 family.</text>
</comment>
<feature type="domain" description="Glycosyl transferase family 51" evidence="21">
    <location>
        <begin position="76"/>
        <end position="251"/>
    </location>
</feature>
<comment type="subcellular location">
    <subcellularLocation>
        <location evidence="1">Cell membrane</location>
    </subcellularLocation>
</comment>
<evidence type="ECO:0000256" key="4">
    <source>
        <dbReference type="ARBA" id="ARBA00007739"/>
    </source>
</evidence>
<dbReference type="OrthoDB" id="9766909at2"/>
<evidence type="ECO:0000256" key="10">
    <source>
        <dbReference type="ARBA" id="ARBA00022801"/>
    </source>
</evidence>
<name>A0A3N7HQV5_9BURK</name>
<keyword evidence="12" id="KW-0573">Peptidoglycan synthesis</keyword>
<comment type="catalytic activity">
    <reaction evidence="16">
        <text>Preferential cleavage: (Ac)2-L-Lys-D-Ala-|-D-Ala. Also transpeptidation of peptidyl-alanyl moieties that are N-acyl substituents of D-alanine.</text>
        <dbReference type="EC" id="3.4.16.4"/>
    </reaction>
</comment>